<dbReference type="InterPro" id="IPR000682">
    <property type="entry name" value="PCMT"/>
</dbReference>
<comment type="caution">
    <text evidence="4">The sequence shown here is derived from an EMBL/GenBank/DDBJ whole genome shotgun (WGS) entry which is preliminary data.</text>
</comment>
<dbReference type="GO" id="GO:0004719">
    <property type="term" value="F:protein-L-isoaspartate (D-aspartate) O-methyltransferase activity"/>
    <property type="evidence" value="ECO:0007669"/>
    <property type="project" value="InterPro"/>
</dbReference>
<dbReference type="PANTHER" id="PTHR11579:SF18">
    <property type="entry name" value="PROTEIN-L-ISOASPARTATE O-METHYLTRANSFERASE"/>
    <property type="match status" value="1"/>
</dbReference>
<dbReference type="Proteomes" id="UP000247555">
    <property type="component" value="Unassembled WGS sequence"/>
</dbReference>
<evidence type="ECO:0000313" key="5">
    <source>
        <dbReference type="Proteomes" id="UP000247555"/>
    </source>
</evidence>
<dbReference type="EMBL" id="QJKI01000008">
    <property type="protein sequence ID" value="PXX79189.1"/>
    <property type="molecule type" value="Genomic_DNA"/>
</dbReference>
<dbReference type="GO" id="GO:0005737">
    <property type="term" value="C:cytoplasm"/>
    <property type="evidence" value="ECO:0007669"/>
    <property type="project" value="TreeGrafter"/>
</dbReference>
<name>A0A318KN78_9NEIS</name>
<keyword evidence="4" id="KW-0489">Methyltransferase</keyword>
<protein>
    <recommendedName>
        <fullName evidence="2">Protein-L-isoaspartate O-methyltransferase</fullName>
    </recommendedName>
    <alternativeName>
        <fullName evidence="3">Protein L-isoaspartyl methyltransferase</fullName>
    </alternativeName>
</protein>
<dbReference type="CDD" id="cd02440">
    <property type="entry name" value="AdoMet_MTases"/>
    <property type="match status" value="1"/>
</dbReference>
<organism evidence="4 5">
    <name type="scientific">Rivihabitans pingtungensis</name>
    <dbReference type="NCBI Taxonomy" id="1054498"/>
    <lineage>
        <taxon>Bacteria</taxon>
        <taxon>Pseudomonadati</taxon>
        <taxon>Pseudomonadota</taxon>
        <taxon>Betaproteobacteria</taxon>
        <taxon>Neisseriales</taxon>
        <taxon>Aquaspirillaceae</taxon>
        <taxon>Rivihabitans</taxon>
    </lineage>
</organism>
<comment type="similarity">
    <text evidence="1">Belongs to the methyltransferase superfamily. L-isoaspartyl/D-aspartyl protein methyltransferase family.</text>
</comment>
<dbReference type="PROSITE" id="PS01279">
    <property type="entry name" value="PCMT"/>
    <property type="match status" value="1"/>
</dbReference>
<reference evidence="4 5" key="1">
    <citation type="submission" date="2018-05" db="EMBL/GenBank/DDBJ databases">
        <title>Genomic Encyclopedia of Type Strains, Phase IV (KMG-IV): sequencing the most valuable type-strain genomes for metagenomic binning, comparative biology and taxonomic classification.</title>
        <authorList>
            <person name="Goeker M."/>
        </authorList>
    </citation>
    <scope>NUCLEOTIDE SEQUENCE [LARGE SCALE GENOMIC DNA]</scope>
    <source>
        <strain evidence="4 5">DSM 29661</strain>
    </source>
</reference>
<dbReference type="PANTHER" id="PTHR11579">
    <property type="entry name" value="PROTEIN-L-ISOASPARTATE O-METHYLTRANSFERASE"/>
    <property type="match status" value="1"/>
</dbReference>
<keyword evidence="4" id="KW-0808">Transferase</keyword>
<sequence>MDFEKARFNMVEQQIRPWDVLNTQLLDLLFHVKRENFVADNQKAIAFVDTELPLPNGSRMLQPKMEARILQELNIAADEKILEIGTGSGYLTALLASVGKHVYSLDIDANMTALAKANLARAGIQNVTLVTANGVGGLPTNAPFDVIVVGGALPSVPEELTSQLAVGGRMLVVVGDLAPLAATLVERVKEGPSGLRSTVLFETHLDALQGVGQPERFVF</sequence>
<dbReference type="InterPro" id="IPR029063">
    <property type="entry name" value="SAM-dependent_MTases_sf"/>
</dbReference>
<dbReference type="AlphaFoldDB" id="A0A318KN78"/>
<evidence type="ECO:0000256" key="3">
    <source>
        <dbReference type="ARBA" id="ARBA00030757"/>
    </source>
</evidence>
<dbReference type="SUPFAM" id="SSF53335">
    <property type="entry name" value="S-adenosyl-L-methionine-dependent methyltransferases"/>
    <property type="match status" value="1"/>
</dbReference>
<dbReference type="OrthoDB" id="9810066at2"/>
<accession>A0A318KN78</accession>
<proteinExistence type="inferred from homology"/>
<evidence type="ECO:0000256" key="1">
    <source>
        <dbReference type="ARBA" id="ARBA00005369"/>
    </source>
</evidence>
<evidence type="ECO:0000256" key="2">
    <source>
        <dbReference type="ARBA" id="ARBA00013346"/>
    </source>
</evidence>
<dbReference type="Gene3D" id="3.40.50.150">
    <property type="entry name" value="Vaccinia Virus protein VP39"/>
    <property type="match status" value="1"/>
</dbReference>
<gene>
    <name evidence="4" type="ORF">DFR34_10880</name>
</gene>
<dbReference type="GO" id="GO:0032259">
    <property type="term" value="P:methylation"/>
    <property type="evidence" value="ECO:0007669"/>
    <property type="project" value="UniProtKB-KW"/>
</dbReference>
<evidence type="ECO:0000313" key="4">
    <source>
        <dbReference type="EMBL" id="PXX79189.1"/>
    </source>
</evidence>
<dbReference type="Pfam" id="PF01135">
    <property type="entry name" value="PCMT"/>
    <property type="match status" value="1"/>
</dbReference>
<dbReference type="RefSeq" id="WP_110390646.1">
    <property type="nucleotide sequence ID" value="NZ_CALCOA010000135.1"/>
</dbReference>
<keyword evidence="5" id="KW-1185">Reference proteome</keyword>